<sequence length="177" mass="19755">MEPQINLSQISKAAIRKLQKYLKTVGYPIPTMASNGDLALKAISKSGIQWDWSLIKASDGITLASFTTNTAIDDFLARANQAPIPAPIPELPVVTAPPAVQVVEPEQVVPDAVVPEPEVPRPVEITVERELTPLEKLTETIATMSTEMREMREEMRMMYENIIDRIGYFRLPQRLLT</sequence>
<feature type="coiled-coil region" evidence="1">
    <location>
        <begin position="134"/>
        <end position="161"/>
    </location>
</feature>
<evidence type="ECO:0000256" key="1">
    <source>
        <dbReference type="SAM" id="Coils"/>
    </source>
</evidence>
<organism evidence="2 3">
    <name type="scientific">Paratrimastix pyriformis</name>
    <dbReference type="NCBI Taxonomy" id="342808"/>
    <lineage>
        <taxon>Eukaryota</taxon>
        <taxon>Metamonada</taxon>
        <taxon>Preaxostyla</taxon>
        <taxon>Paratrimastigidae</taxon>
        <taxon>Paratrimastix</taxon>
    </lineage>
</organism>
<keyword evidence="3" id="KW-1185">Reference proteome</keyword>
<keyword evidence="1" id="KW-0175">Coiled coil</keyword>
<accession>A0ABQ8UD89</accession>
<evidence type="ECO:0000313" key="3">
    <source>
        <dbReference type="Proteomes" id="UP001141327"/>
    </source>
</evidence>
<dbReference type="Proteomes" id="UP001141327">
    <property type="component" value="Unassembled WGS sequence"/>
</dbReference>
<name>A0ABQ8UD89_9EUKA</name>
<reference evidence="2" key="1">
    <citation type="journal article" date="2022" name="bioRxiv">
        <title>Genomics of Preaxostyla Flagellates Illuminates Evolutionary Transitions and the Path Towards Mitochondrial Loss.</title>
        <authorList>
            <person name="Novak L.V.F."/>
            <person name="Treitli S.C."/>
            <person name="Pyrih J."/>
            <person name="Halakuc P."/>
            <person name="Pipaliya S.V."/>
            <person name="Vacek V."/>
            <person name="Brzon O."/>
            <person name="Soukal P."/>
            <person name="Eme L."/>
            <person name="Dacks J.B."/>
            <person name="Karnkowska A."/>
            <person name="Elias M."/>
            <person name="Hampl V."/>
        </authorList>
    </citation>
    <scope>NUCLEOTIDE SEQUENCE</scope>
    <source>
        <strain evidence="2">RCP-MX</strain>
    </source>
</reference>
<comment type="caution">
    <text evidence="2">The sequence shown here is derived from an EMBL/GenBank/DDBJ whole genome shotgun (WGS) entry which is preliminary data.</text>
</comment>
<dbReference type="EMBL" id="JAPMOS010000091">
    <property type="protein sequence ID" value="KAJ4455836.1"/>
    <property type="molecule type" value="Genomic_DNA"/>
</dbReference>
<proteinExistence type="predicted"/>
<evidence type="ECO:0000313" key="2">
    <source>
        <dbReference type="EMBL" id="KAJ4455836.1"/>
    </source>
</evidence>
<protein>
    <submittedName>
        <fullName evidence="2">Uncharacterized protein</fullName>
    </submittedName>
</protein>
<gene>
    <name evidence="2" type="ORF">PAPYR_9130</name>
</gene>